<comment type="caution">
    <text evidence="2">The sequence shown here is derived from an EMBL/GenBank/DDBJ whole genome shotgun (WGS) entry which is preliminary data.</text>
</comment>
<dbReference type="EMBL" id="JBHUOZ010000001">
    <property type="protein sequence ID" value="MFD2918545.1"/>
    <property type="molecule type" value="Genomic_DNA"/>
</dbReference>
<dbReference type="InterPro" id="IPR036515">
    <property type="entry name" value="Transposase_17_sf"/>
</dbReference>
<dbReference type="PANTHER" id="PTHR36966">
    <property type="entry name" value="REP-ASSOCIATED TYROSINE TRANSPOSASE"/>
    <property type="match status" value="1"/>
</dbReference>
<sequence length="185" mass="21772">MSYEFADGYRIRDQAATHFLTFTIISWIDIFSRQVYRDIIVDSFRYCQQHKGLQIGAWVMMSNHIHTIWTAKNNNLSDVIRDFKTFTSKAITAAVEATTESRKEWLLYLFRFQAKRTNANDEFKVWTGNNHPEEIYSDHFLRSKINYIHENPVRAGLVKDPGHYLYSSAMDYEGKKGLVKIDFLI</sequence>
<dbReference type="InterPro" id="IPR002686">
    <property type="entry name" value="Transposase_17"/>
</dbReference>
<organism evidence="2 3">
    <name type="scientific">Terrimonas rubra</name>
    <dbReference type="NCBI Taxonomy" id="1035890"/>
    <lineage>
        <taxon>Bacteria</taxon>
        <taxon>Pseudomonadati</taxon>
        <taxon>Bacteroidota</taxon>
        <taxon>Chitinophagia</taxon>
        <taxon>Chitinophagales</taxon>
        <taxon>Chitinophagaceae</taxon>
        <taxon>Terrimonas</taxon>
    </lineage>
</organism>
<gene>
    <name evidence="2" type="ORF">ACFS6H_02415</name>
</gene>
<dbReference type="Pfam" id="PF01797">
    <property type="entry name" value="Y1_Tnp"/>
    <property type="match status" value="1"/>
</dbReference>
<reference evidence="3" key="1">
    <citation type="journal article" date="2019" name="Int. J. Syst. Evol. Microbiol.">
        <title>The Global Catalogue of Microorganisms (GCM) 10K type strain sequencing project: providing services to taxonomists for standard genome sequencing and annotation.</title>
        <authorList>
            <consortium name="The Broad Institute Genomics Platform"/>
            <consortium name="The Broad Institute Genome Sequencing Center for Infectious Disease"/>
            <person name="Wu L."/>
            <person name="Ma J."/>
        </authorList>
    </citation>
    <scope>NUCLEOTIDE SEQUENCE [LARGE SCALE GENOMIC DNA]</scope>
    <source>
        <strain evidence="3">KCTC 23299</strain>
    </source>
</reference>
<feature type="domain" description="Transposase IS200-like" evidence="1">
    <location>
        <begin position="13"/>
        <end position="151"/>
    </location>
</feature>
<dbReference type="RefSeq" id="WP_386094852.1">
    <property type="nucleotide sequence ID" value="NZ_JBHUOZ010000001.1"/>
</dbReference>
<dbReference type="NCBIfam" id="NF047646">
    <property type="entry name" value="REP_Tyr_transpos"/>
    <property type="match status" value="1"/>
</dbReference>
<dbReference type="SMART" id="SM01321">
    <property type="entry name" value="Y1_Tnp"/>
    <property type="match status" value="1"/>
</dbReference>
<keyword evidence="3" id="KW-1185">Reference proteome</keyword>
<protein>
    <submittedName>
        <fullName evidence="2">Transposase</fullName>
    </submittedName>
</protein>
<evidence type="ECO:0000313" key="2">
    <source>
        <dbReference type="EMBL" id="MFD2918545.1"/>
    </source>
</evidence>
<accession>A0ABW6A1G2</accession>
<evidence type="ECO:0000313" key="3">
    <source>
        <dbReference type="Proteomes" id="UP001597511"/>
    </source>
</evidence>
<evidence type="ECO:0000259" key="1">
    <source>
        <dbReference type="SMART" id="SM01321"/>
    </source>
</evidence>
<dbReference type="Gene3D" id="3.30.70.1290">
    <property type="entry name" value="Transposase IS200-like"/>
    <property type="match status" value="1"/>
</dbReference>
<dbReference type="Proteomes" id="UP001597511">
    <property type="component" value="Unassembled WGS sequence"/>
</dbReference>
<dbReference type="SUPFAM" id="SSF143422">
    <property type="entry name" value="Transposase IS200-like"/>
    <property type="match status" value="1"/>
</dbReference>
<name>A0ABW6A1G2_9BACT</name>
<dbReference type="PANTHER" id="PTHR36966:SF1">
    <property type="entry name" value="REP-ASSOCIATED TYROSINE TRANSPOSASE"/>
    <property type="match status" value="1"/>
</dbReference>
<dbReference type="InterPro" id="IPR052715">
    <property type="entry name" value="RAYT_transposase"/>
</dbReference>
<proteinExistence type="predicted"/>